<reference evidence="1" key="1">
    <citation type="submission" date="2014-09" db="EMBL/GenBank/DDBJ databases">
        <authorList>
            <person name="Magalhaes I.L.F."/>
            <person name="Oliveira U."/>
            <person name="Santos F.R."/>
            <person name="Vidigal T.H.D.A."/>
            <person name="Brescovit A.D."/>
            <person name="Santos A.J."/>
        </authorList>
    </citation>
    <scope>NUCLEOTIDE SEQUENCE</scope>
    <source>
        <tissue evidence="1">Shoot tissue taken approximately 20 cm above the soil surface</tissue>
    </source>
</reference>
<reference evidence="1" key="2">
    <citation type="journal article" date="2015" name="Data Brief">
        <title>Shoot transcriptome of the giant reed, Arundo donax.</title>
        <authorList>
            <person name="Barrero R.A."/>
            <person name="Guerrero F.D."/>
            <person name="Moolhuijzen P."/>
            <person name="Goolsby J.A."/>
            <person name="Tidwell J."/>
            <person name="Bellgard S.E."/>
            <person name="Bellgard M.I."/>
        </authorList>
    </citation>
    <scope>NUCLEOTIDE SEQUENCE</scope>
    <source>
        <tissue evidence="1">Shoot tissue taken approximately 20 cm above the soil surface</tissue>
    </source>
</reference>
<evidence type="ECO:0000313" key="1">
    <source>
        <dbReference type="EMBL" id="JAD66688.1"/>
    </source>
</evidence>
<sequence>MLHSYECGHETVPFCSYAYCSAIFLLFKN</sequence>
<organism evidence="1">
    <name type="scientific">Arundo donax</name>
    <name type="common">Giant reed</name>
    <name type="synonym">Donax arundinaceus</name>
    <dbReference type="NCBI Taxonomy" id="35708"/>
    <lineage>
        <taxon>Eukaryota</taxon>
        <taxon>Viridiplantae</taxon>
        <taxon>Streptophyta</taxon>
        <taxon>Embryophyta</taxon>
        <taxon>Tracheophyta</taxon>
        <taxon>Spermatophyta</taxon>
        <taxon>Magnoliopsida</taxon>
        <taxon>Liliopsida</taxon>
        <taxon>Poales</taxon>
        <taxon>Poaceae</taxon>
        <taxon>PACMAD clade</taxon>
        <taxon>Arundinoideae</taxon>
        <taxon>Arundineae</taxon>
        <taxon>Arundo</taxon>
    </lineage>
</organism>
<protein>
    <submittedName>
        <fullName evidence="1">Uncharacterized protein</fullName>
    </submittedName>
</protein>
<proteinExistence type="predicted"/>
<name>A0A0A9BWV6_ARUDO</name>
<dbReference type="EMBL" id="GBRH01231207">
    <property type="protein sequence ID" value="JAD66688.1"/>
    <property type="molecule type" value="Transcribed_RNA"/>
</dbReference>
<accession>A0A0A9BWV6</accession>
<dbReference type="AlphaFoldDB" id="A0A0A9BWV6"/>